<keyword evidence="3" id="KW-1185">Reference proteome</keyword>
<dbReference type="InterPro" id="IPR047688">
    <property type="entry name" value="Endonuc_SmrA"/>
</dbReference>
<dbReference type="Gene3D" id="3.30.1370.110">
    <property type="match status" value="1"/>
</dbReference>
<dbReference type="SUPFAM" id="SSF160443">
    <property type="entry name" value="SMR domain-like"/>
    <property type="match status" value="1"/>
</dbReference>
<dbReference type="NCBIfam" id="NF033154">
    <property type="entry name" value="endonuc_SmrA"/>
    <property type="match status" value="1"/>
</dbReference>
<dbReference type="EMBL" id="JAEDAH010000056">
    <property type="protein sequence ID" value="MCA6064143.1"/>
    <property type="molecule type" value="Genomic_DNA"/>
</dbReference>
<proteinExistence type="predicted"/>
<dbReference type="PANTHER" id="PTHR35562:SF2">
    <property type="entry name" value="DNA ENDONUCLEASE SMRA-RELATED"/>
    <property type="match status" value="1"/>
</dbReference>
<keyword evidence="2" id="KW-0378">Hydrolase</keyword>
<reference evidence="2 3" key="1">
    <citation type="submission" date="2020-12" db="EMBL/GenBank/DDBJ databases">
        <title>Novel Thalassolituus-related marine hydrocarbonoclastic bacteria mediated algae-derived hydrocarbons mineralization in twilight zone of the northern South China Sea.</title>
        <authorList>
            <person name="Dong C."/>
        </authorList>
    </citation>
    <scope>NUCLEOTIDE SEQUENCE [LARGE SCALE GENOMIC DNA]</scope>
    <source>
        <strain evidence="2 3">IMCC1826</strain>
    </source>
</reference>
<protein>
    <submittedName>
        <fullName evidence="2">DNA endonuclease SmrA</fullName>
    </submittedName>
</protein>
<organism evidence="2 3">
    <name type="scientific">Thalassolituus marinus</name>
    <dbReference type="NCBI Taxonomy" id="671053"/>
    <lineage>
        <taxon>Bacteria</taxon>
        <taxon>Pseudomonadati</taxon>
        <taxon>Pseudomonadota</taxon>
        <taxon>Gammaproteobacteria</taxon>
        <taxon>Oceanospirillales</taxon>
        <taxon>Oceanospirillaceae</taxon>
        <taxon>Thalassolituus</taxon>
    </lineage>
</organism>
<dbReference type="PROSITE" id="PS50828">
    <property type="entry name" value="SMR"/>
    <property type="match status" value="1"/>
</dbReference>
<dbReference type="SMART" id="SM00463">
    <property type="entry name" value="SMR"/>
    <property type="match status" value="1"/>
</dbReference>
<comment type="caution">
    <text evidence="2">The sequence shown here is derived from an EMBL/GenBank/DDBJ whole genome shotgun (WGS) entry which is preliminary data.</text>
</comment>
<dbReference type="InterPro" id="IPR002625">
    <property type="entry name" value="Smr_dom"/>
</dbReference>
<gene>
    <name evidence="2" type="primary">smrA</name>
    <name evidence="2" type="ORF">I9W95_11055</name>
</gene>
<evidence type="ECO:0000313" key="2">
    <source>
        <dbReference type="EMBL" id="MCA6064143.1"/>
    </source>
</evidence>
<keyword evidence="2" id="KW-0540">Nuclease</keyword>
<dbReference type="Proteomes" id="UP000714380">
    <property type="component" value="Unassembled WGS sequence"/>
</dbReference>
<dbReference type="PANTHER" id="PTHR35562">
    <property type="entry name" value="DNA ENDONUCLEASE SMRA-RELATED"/>
    <property type="match status" value="1"/>
</dbReference>
<keyword evidence="2" id="KW-0255">Endonuclease</keyword>
<dbReference type="RefSeq" id="WP_225674831.1">
    <property type="nucleotide sequence ID" value="NZ_JAEDAH010000056.1"/>
</dbReference>
<feature type="domain" description="Smr" evidence="1">
    <location>
        <begin position="102"/>
        <end position="183"/>
    </location>
</feature>
<sequence>MSQNSGSDNGEDDLFLQEMQGVKRLQTKARVELRRGDINKASAAVRRQAATIEADKKDSNPLQTSEVKRVGPHDVLGYKRPGIQDGVFRKLRLGKYEIEARLDLHRRTVEEARREVFRFVQDCISHDIRNVLILPGKGDRNTSDPALLKSYLVHWLEDLDDVQAFHTAQPHHGGSGAFYVLLRKSERKKQLAREQFSKGRI</sequence>
<evidence type="ECO:0000259" key="1">
    <source>
        <dbReference type="PROSITE" id="PS50828"/>
    </source>
</evidence>
<name>A0ABS7ZSC2_9GAMM</name>
<dbReference type="InterPro" id="IPR036063">
    <property type="entry name" value="Smr_dom_sf"/>
</dbReference>
<dbReference type="Pfam" id="PF01713">
    <property type="entry name" value="Smr"/>
    <property type="match status" value="1"/>
</dbReference>
<evidence type="ECO:0000313" key="3">
    <source>
        <dbReference type="Proteomes" id="UP000714380"/>
    </source>
</evidence>
<dbReference type="GO" id="GO:0004519">
    <property type="term" value="F:endonuclease activity"/>
    <property type="evidence" value="ECO:0007669"/>
    <property type="project" value="UniProtKB-KW"/>
</dbReference>
<accession>A0ABS7ZSC2</accession>